<evidence type="ECO:0000313" key="6">
    <source>
        <dbReference type="Proteomes" id="UP000318478"/>
    </source>
</evidence>
<feature type="domain" description="Peptidase M28" evidence="4">
    <location>
        <begin position="93"/>
        <end position="307"/>
    </location>
</feature>
<dbReference type="InterPro" id="IPR040234">
    <property type="entry name" value="QC/QCL"/>
</dbReference>
<dbReference type="EMBL" id="SJPO01000002">
    <property type="protein sequence ID" value="TWT78449.1"/>
    <property type="molecule type" value="Genomic_DNA"/>
</dbReference>
<reference evidence="5 6" key="1">
    <citation type="submission" date="2019-02" db="EMBL/GenBank/DDBJ databases">
        <title>Deep-cultivation of Planctomycetes and their phenomic and genomic characterization uncovers novel biology.</title>
        <authorList>
            <person name="Wiegand S."/>
            <person name="Jogler M."/>
            <person name="Boedeker C."/>
            <person name="Pinto D."/>
            <person name="Vollmers J."/>
            <person name="Rivas-Marin E."/>
            <person name="Kohn T."/>
            <person name="Peeters S.H."/>
            <person name="Heuer A."/>
            <person name="Rast P."/>
            <person name="Oberbeckmann S."/>
            <person name="Bunk B."/>
            <person name="Jeske O."/>
            <person name="Meyerdierks A."/>
            <person name="Storesund J.E."/>
            <person name="Kallscheuer N."/>
            <person name="Luecker S."/>
            <person name="Lage O.M."/>
            <person name="Pohl T."/>
            <person name="Merkel B.J."/>
            <person name="Hornburger P."/>
            <person name="Mueller R.-W."/>
            <person name="Bruemmer F."/>
            <person name="Labrenz M."/>
            <person name="Spormann A.M."/>
            <person name="Op Den Camp H."/>
            <person name="Overmann J."/>
            <person name="Amann R."/>
            <person name="Jetten M.S.M."/>
            <person name="Mascher T."/>
            <person name="Medema M.H."/>
            <person name="Devos D.P."/>
            <person name="Kaster A.-K."/>
            <person name="Ovreas L."/>
            <person name="Rohde M."/>
            <person name="Galperin M.Y."/>
            <person name="Jogler C."/>
        </authorList>
    </citation>
    <scope>NUCLEOTIDE SEQUENCE [LARGE SCALE GENOMIC DNA]</scope>
    <source>
        <strain evidence="5 6">Pla123a</strain>
    </source>
</reference>
<sequence precursor="true">MNTLCRPALLAIACATLLAPNSRAEGPNPIDADRAFGYLEQLCELGPRPSGSGAMRQQQDLLRQHFAPLADDVVDQRCTAPNPLGGPKVLITNIIARFNPAAEERLIVCAHYDTRPLPDRDPNPTAARAGRFIGANDGASGTALLMELAHHQEALAGPLGIDLVLFDGEELVYNDRRDPYFLGSTWFAMQYKKGKHPGGKYKYAVLVDMIADADLDLYYEINSWRWKDTRPLVQSLWKTADRLGIDEFHPRTKHQANDDHVPLHKIGKIPACDIIDFDYPHWHTESDVPRNCSSESLAKVGWVVLEWIKAEQAQAAAGD</sequence>
<protein>
    <submittedName>
        <fullName evidence="5">Peptidase family M28</fullName>
    </submittedName>
</protein>
<gene>
    <name evidence="5" type="ORF">Pla123a_12410</name>
</gene>
<dbReference type="Gene3D" id="3.40.630.10">
    <property type="entry name" value="Zn peptidases"/>
    <property type="match status" value="1"/>
</dbReference>
<evidence type="ECO:0000256" key="3">
    <source>
        <dbReference type="SAM" id="SignalP"/>
    </source>
</evidence>
<dbReference type="OrthoDB" id="256090at2"/>
<keyword evidence="3" id="KW-0732">Signal</keyword>
<evidence type="ECO:0000313" key="5">
    <source>
        <dbReference type="EMBL" id="TWT78449.1"/>
    </source>
</evidence>
<dbReference type="AlphaFoldDB" id="A0A5C5YTX3"/>
<name>A0A5C5YTX3_9BACT</name>
<organism evidence="5 6">
    <name type="scientific">Posidoniimonas polymericola</name>
    <dbReference type="NCBI Taxonomy" id="2528002"/>
    <lineage>
        <taxon>Bacteria</taxon>
        <taxon>Pseudomonadati</taxon>
        <taxon>Planctomycetota</taxon>
        <taxon>Planctomycetia</taxon>
        <taxon>Pirellulales</taxon>
        <taxon>Lacipirellulaceae</taxon>
        <taxon>Posidoniimonas</taxon>
    </lineage>
</organism>
<dbReference type="Pfam" id="PF04389">
    <property type="entry name" value="Peptidase_M28"/>
    <property type="match status" value="1"/>
</dbReference>
<accession>A0A5C5YTX3</accession>
<dbReference type="RefSeq" id="WP_146584915.1">
    <property type="nucleotide sequence ID" value="NZ_SJPO01000002.1"/>
</dbReference>
<dbReference type="GO" id="GO:0008270">
    <property type="term" value="F:zinc ion binding"/>
    <property type="evidence" value="ECO:0007669"/>
    <property type="project" value="TreeGrafter"/>
</dbReference>
<keyword evidence="1" id="KW-0808">Transferase</keyword>
<dbReference type="PANTHER" id="PTHR12283:SF6">
    <property type="entry name" value="GLUTAMINYL-PEPTIDE CYCLOTRANSFERASE-RELATED"/>
    <property type="match status" value="1"/>
</dbReference>
<keyword evidence="6" id="KW-1185">Reference proteome</keyword>
<dbReference type="GO" id="GO:0016603">
    <property type="term" value="F:glutaminyl-peptide cyclotransferase activity"/>
    <property type="evidence" value="ECO:0007669"/>
    <property type="project" value="TreeGrafter"/>
</dbReference>
<dbReference type="SUPFAM" id="SSF53187">
    <property type="entry name" value="Zn-dependent exopeptidases"/>
    <property type="match status" value="1"/>
</dbReference>
<evidence type="ECO:0000256" key="2">
    <source>
        <dbReference type="ARBA" id="ARBA00023315"/>
    </source>
</evidence>
<dbReference type="Proteomes" id="UP000318478">
    <property type="component" value="Unassembled WGS sequence"/>
</dbReference>
<evidence type="ECO:0000259" key="4">
    <source>
        <dbReference type="Pfam" id="PF04389"/>
    </source>
</evidence>
<dbReference type="InterPro" id="IPR007484">
    <property type="entry name" value="Peptidase_M28"/>
</dbReference>
<keyword evidence="2" id="KW-0012">Acyltransferase</keyword>
<proteinExistence type="predicted"/>
<feature type="signal peptide" evidence="3">
    <location>
        <begin position="1"/>
        <end position="24"/>
    </location>
</feature>
<comment type="caution">
    <text evidence="5">The sequence shown here is derived from an EMBL/GenBank/DDBJ whole genome shotgun (WGS) entry which is preliminary data.</text>
</comment>
<evidence type="ECO:0000256" key="1">
    <source>
        <dbReference type="ARBA" id="ARBA00022679"/>
    </source>
</evidence>
<feature type="chain" id="PRO_5022865006" evidence="3">
    <location>
        <begin position="25"/>
        <end position="319"/>
    </location>
</feature>
<dbReference type="PANTHER" id="PTHR12283">
    <property type="entry name" value="GLUTAMINYL-PEPTIDE CYCLOTRANSFERASE"/>
    <property type="match status" value="1"/>
</dbReference>